<dbReference type="HOGENOM" id="CLU_027730_0_0_1"/>
<dbReference type="PANTHER" id="PTHR10921:SF1">
    <property type="entry name" value="NUCLEAR DISTRIBUTION PROTEIN NUDE HOMOLOG"/>
    <property type="match status" value="1"/>
</dbReference>
<dbReference type="GO" id="GO:0008017">
    <property type="term" value="F:microtubule binding"/>
    <property type="evidence" value="ECO:0007669"/>
    <property type="project" value="InterPro"/>
</dbReference>
<comment type="similarity">
    <text evidence="2">Belongs to the nudE family.</text>
</comment>
<dbReference type="GO" id="GO:0051642">
    <property type="term" value="P:centrosome localization"/>
    <property type="evidence" value="ECO:0007669"/>
    <property type="project" value="TreeGrafter"/>
</dbReference>
<feature type="compositionally biased region" description="Low complexity" evidence="8">
    <location>
        <begin position="285"/>
        <end position="301"/>
    </location>
</feature>
<feature type="coiled-coil region" evidence="7">
    <location>
        <begin position="115"/>
        <end position="142"/>
    </location>
</feature>
<evidence type="ECO:0000256" key="1">
    <source>
        <dbReference type="ARBA" id="ARBA00004245"/>
    </source>
</evidence>
<proteinExistence type="inferred from homology"/>
<dbReference type="GeneID" id="18817070"/>
<dbReference type="GO" id="GO:0007059">
    <property type="term" value="P:chromosome segregation"/>
    <property type="evidence" value="ECO:0007669"/>
    <property type="project" value="TreeGrafter"/>
</dbReference>
<reference evidence="10" key="1">
    <citation type="submission" date="2011-04" db="EMBL/GenBank/DDBJ databases">
        <title>Evolution of plant cell wall degrading machinery underlies the functional diversity of forest fungi.</title>
        <authorList>
            <consortium name="US DOE Joint Genome Institute (JGI-PGF)"/>
            <person name="Eastwood D.C."/>
            <person name="Floudas D."/>
            <person name="Binder M."/>
            <person name="Majcherczyk A."/>
            <person name="Schneider P."/>
            <person name="Aerts A."/>
            <person name="Asiegbu F.O."/>
            <person name="Baker S.E."/>
            <person name="Barry K."/>
            <person name="Bendiksby M."/>
            <person name="Blumentritt M."/>
            <person name="Coutinho P.M."/>
            <person name="Cullen D."/>
            <person name="Cullen D."/>
            <person name="Gathman A."/>
            <person name="Goodell B."/>
            <person name="Henrissat B."/>
            <person name="Ihrmark K."/>
            <person name="Kauserud H."/>
            <person name="Kohler A."/>
            <person name="LaButti K."/>
            <person name="Lapidus A."/>
            <person name="Lavin J.L."/>
            <person name="Lee Y.-H."/>
            <person name="Lindquist E."/>
            <person name="Lilly W."/>
            <person name="Lucas S."/>
            <person name="Morin E."/>
            <person name="Murat C."/>
            <person name="Oguiza J.A."/>
            <person name="Park J."/>
            <person name="Pisabarro A.G."/>
            <person name="Riley R."/>
            <person name="Rosling A."/>
            <person name="Salamov A."/>
            <person name="Schmidt O."/>
            <person name="Schmutz J."/>
            <person name="Skrede I."/>
            <person name="Stenlid J."/>
            <person name="Wiebenga A."/>
            <person name="Xie X."/>
            <person name="Kues U."/>
            <person name="Hibbett D.S."/>
            <person name="Hoffmeister D."/>
            <person name="Hogberg N."/>
            <person name="Martin F."/>
            <person name="Grigoriev I.V."/>
            <person name="Watkinson S.C."/>
        </authorList>
    </citation>
    <scope>NUCLEOTIDE SEQUENCE</scope>
    <source>
        <strain evidence="10">S7.9</strain>
    </source>
</reference>
<feature type="compositionally biased region" description="Basic and acidic residues" evidence="8">
    <location>
        <begin position="559"/>
        <end position="581"/>
    </location>
</feature>
<evidence type="ECO:0000256" key="5">
    <source>
        <dbReference type="ARBA" id="ARBA00023054"/>
    </source>
</evidence>
<dbReference type="InterPro" id="IPR033494">
    <property type="entry name" value="NUDE"/>
</dbReference>
<evidence type="ECO:0000256" key="8">
    <source>
        <dbReference type="SAM" id="MobiDB-lite"/>
    </source>
</evidence>
<dbReference type="AlphaFoldDB" id="F8NE65"/>
<dbReference type="Pfam" id="PF04880">
    <property type="entry name" value="NUDE_C"/>
    <property type="match status" value="1"/>
</dbReference>
<evidence type="ECO:0000313" key="10">
    <source>
        <dbReference type="EMBL" id="EGO30447.1"/>
    </source>
</evidence>
<feature type="region of interest" description="Disordered" evidence="8">
    <location>
        <begin position="346"/>
        <end position="418"/>
    </location>
</feature>
<dbReference type="Gene3D" id="6.10.250.1080">
    <property type="match status" value="1"/>
</dbReference>
<evidence type="ECO:0000256" key="7">
    <source>
        <dbReference type="SAM" id="Coils"/>
    </source>
</evidence>
<protein>
    <recommendedName>
        <fullName evidence="9">NUDE domain-containing protein</fullName>
    </recommendedName>
</protein>
<feature type="region of interest" description="Disordered" evidence="8">
    <location>
        <begin position="556"/>
        <end position="581"/>
    </location>
</feature>
<dbReference type="Proteomes" id="UP000008064">
    <property type="component" value="Unassembled WGS sequence"/>
</dbReference>
<feature type="region of interest" description="Disordered" evidence="8">
    <location>
        <begin position="254"/>
        <end position="301"/>
    </location>
</feature>
<feature type="region of interest" description="Disordered" evidence="8">
    <location>
        <begin position="1"/>
        <end position="32"/>
    </location>
</feature>
<feature type="coiled-coil region" evidence="7">
    <location>
        <begin position="44"/>
        <end position="89"/>
    </location>
</feature>
<organism>
    <name type="scientific">Serpula lacrymans var. lacrymans (strain S7.9)</name>
    <name type="common">Dry rot fungus</name>
    <dbReference type="NCBI Taxonomy" id="578457"/>
    <lineage>
        <taxon>Eukaryota</taxon>
        <taxon>Fungi</taxon>
        <taxon>Dikarya</taxon>
        <taxon>Basidiomycota</taxon>
        <taxon>Agaricomycotina</taxon>
        <taxon>Agaricomycetes</taxon>
        <taxon>Agaricomycetidae</taxon>
        <taxon>Boletales</taxon>
        <taxon>Coniophorineae</taxon>
        <taxon>Serpulaceae</taxon>
        <taxon>Serpula</taxon>
    </lineage>
</organism>
<keyword evidence="3" id="KW-0963">Cytoplasm</keyword>
<dbReference type="GO" id="GO:0005871">
    <property type="term" value="C:kinesin complex"/>
    <property type="evidence" value="ECO:0007669"/>
    <property type="project" value="TreeGrafter"/>
</dbReference>
<dbReference type="KEGG" id="sla:SERLADRAFT_454785"/>
<keyword evidence="4" id="KW-0493">Microtubule</keyword>
<accession>F8NE65</accession>
<dbReference type="GO" id="GO:0047496">
    <property type="term" value="P:vesicle transport along microtubule"/>
    <property type="evidence" value="ECO:0007669"/>
    <property type="project" value="TreeGrafter"/>
</dbReference>
<feature type="domain" description="NUDE" evidence="9">
    <location>
        <begin position="149"/>
        <end position="249"/>
    </location>
</feature>
<keyword evidence="5 7" id="KW-0175">Coiled coil</keyword>
<keyword evidence="6" id="KW-0206">Cytoskeleton</keyword>
<dbReference type="GO" id="GO:0007020">
    <property type="term" value="P:microtubule nucleation"/>
    <property type="evidence" value="ECO:0007669"/>
    <property type="project" value="TreeGrafter"/>
</dbReference>
<feature type="compositionally biased region" description="Polar residues" evidence="8">
    <location>
        <begin position="358"/>
        <end position="389"/>
    </location>
</feature>
<feature type="coiled-coil region" evidence="7">
    <location>
        <begin position="167"/>
        <end position="201"/>
    </location>
</feature>
<evidence type="ECO:0000259" key="9">
    <source>
        <dbReference type="Pfam" id="PF04880"/>
    </source>
</evidence>
<dbReference type="OrthoDB" id="5877028at2759"/>
<dbReference type="GO" id="GO:0000776">
    <property type="term" value="C:kinetochore"/>
    <property type="evidence" value="ECO:0007669"/>
    <property type="project" value="TreeGrafter"/>
</dbReference>
<evidence type="ECO:0000256" key="3">
    <source>
        <dbReference type="ARBA" id="ARBA00022490"/>
    </source>
</evidence>
<sequence length="581" mass="64272">MKSILSDRSSIHHGLAPTRFSSSDGVNNSSPDWRAKFNEVADMLAETRAELDEFHTSSKELEEELIKELERTEKAQQGLKVKVANMETERDEWKSKFISLQTTHNKSTAFVQHELDMLRQENHTMKVQLRELEMGNDDLERNERAITSSLFDVEVKYSRALEDKILLEQDLLDKANLEEECQRLRDELRDANVEISILKDQLLFTRSQQLGDEAEPTFSSPCSVSSCVPPPVNVDHVVSTQTLSSQSIDLQLHQSSHPDCHLQDNRQGSFTKPVCRYPHSADPTSAESSRPNVSSSPSTLSVLPTSASIAQVSKSSSSLIRLPEIASKSKGVQMVSEMRARVRNLEQKIHTRVPRLRSGSSSSRQDATIVASTSTSLLTNGSPSLSIAPSSRRDSPPNLPHYKTGSRSADLEESDWRSMSPAADTSGWVFIMDDSSTIQSPSKDLIRTSSPFSPTIINQSLPPFAELQCTVDPSIRRPQSRPSYSGLRSTSLIPMRSVRPSTPLSAHAHSNDDIRRVPGVEARRLLCARSTTNPAFPPAHTTISSHDPQAAYDSLACSSDKDSATAPSEFDRARRVQDAGS</sequence>
<feature type="compositionally biased region" description="Polar residues" evidence="8">
    <location>
        <begin position="19"/>
        <end position="31"/>
    </location>
</feature>
<comment type="subcellular location">
    <subcellularLocation>
        <location evidence="1">Cytoplasm</location>
        <location evidence="1">Cytoskeleton</location>
    </subcellularLocation>
</comment>
<evidence type="ECO:0000256" key="4">
    <source>
        <dbReference type="ARBA" id="ARBA00022701"/>
    </source>
</evidence>
<evidence type="ECO:0000256" key="6">
    <source>
        <dbReference type="ARBA" id="ARBA00023212"/>
    </source>
</evidence>
<dbReference type="EMBL" id="GL945428">
    <property type="protein sequence ID" value="EGO30447.1"/>
    <property type="molecule type" value="Genomic_DNA"/>
</dbReference>
<dbReference type="GO" id="GO:0000132">
    <property type="term" value="P:establishment of mitotic spindle orientation"/>
    <property type="evidence" value="ECO:0007669"/>
    <property type="project" value="TreeGrafter"/>
</dbReference>
<gene>
    <name evidence="10" type="ORF">SERLADRAFT_454785</name>
</gene>
<dbReference type="PANTHER" id="PTHR10921">
    <property type="entry name" value="NUCLEAR DISTRIBUTION PROTEIN NUDE HOMOLOG 1"/>
    <property type="match status" value="1"/>
</dbReference>
<dbReference type="RefSeq" id="XP_007312331.1">
    <property type="nucleotide sequence ID" value="XM_007312269.1"/>
</dbReference>
<dbReference type="InterPro" id="IPR006964">
    <property type="entry name" value="NUDE_dom"/>
</dbReference>
<name>F8NE65_SERL9</name>
<evidence type="ECO:0000256" key="2">
    <source>
        <dbReference type="ARBA" id="ARBA00007429"/>
    </source>
</evidence>